<gene>
    <name evidence="7" type="primary">nagZ</name>
    <name evidence="7" type="ORF">HFQ13_01515</name>
</gene>
<keyword evidence="5 7" id="KW-0326">Glycosidase</keyword>
<dbReference type="NCBIfam" id="NF003740">
    <property type="entry name" value="PRK05337.1"/>
    <property type="match status" value="1"/>
</dbReference>
<organism evidence="7 8">
    <name type="scientific">Igneacidithiobacillus copahuensis</name>
    <dbReference type="NCBI Taxonomy" id="2724909"/>
    <lineage>
        <taxon>Bacteria</taxon>
        <taxon>Pseudomonadati</taxon>
        <taxon>Pseudomonadota</taxon>
        <taxon>Acidithiobacillia</taxon>
        <taxon>Acidithiobacillales</taxon>
        <taxon>Acidithiobacillaceae</taxon>
        <taxon>Igneacidithiobacillus</taxon>
    </lineage>
</organism>
<keyword evidence="8" id="KW-1185">Reference proteome</keyword>
<comment type="similarity">
    <text evidence="2">Belongs to the glycosyl hydrolase 3 family.</text>
</comment>
<dbReference type="GO" id="GO:0009254">
    <property type="term" value="P:peptidoglycan turnover"/>
    <property type="evidence" value="ECO:0007669"/>
    <property type="project" value="TreeGrafter"/>
</dbReference>
<dbReference type="InterPro" id="IPR019800">
    <property type="entry name" value="Glyco_hydro_3_AS"/>
</dbReference>
<name>A0AAE3CIK1_9PROT</name>
<dbReference type="Gene3D" id="3.20.20.300">
    <property type="entry name" value="Glycoside hydrolase, family 3, N-terminal domain"/>
    <property type="match status" value="1"/>
</dbReference>
<dbReference type="AlphaFoldDB" id="A0AAE3CIK1"/>
<evidence type="ECO:0000256" key="4">
    <source>
        <dbReference type="ARBA" id="ARBA00022801"/>
    </source>
</evidence>
<reference evidence="7" key="1">
    <citation type="journal article" date="2021" name="ISME J.">
        <title>Genomic evolution of the class Acidithiobacillia: deep-branching Proteobacteria living in extreme acidic conditions.</title>
        <authorList>
            <person name="Moya-Beltran A."/>
            <person name="Beard S."/>
            <person name="Rojas-Villalobos C."/>
            <person name="Issotta F."/>
            <person name="Gallardo Y."/>
            <person name="Ulloa R."/>
            <person name="Giaveno A."/>
            <person name="Degli Esposti M."/>
            <person name="Johnson D.B."/>
            <person name="Quatrini R."/>
        </authorList>
    </citation>
    <scope>NUCLEOTIDE SEQUENCE</scope>
    <source>
        <strain evidence="7">VAN18-1</strain>
    </source>
</reference>
<dbReference type="InterPro" id="IPR036962">
    <property type="entry name" value="Glyco_hydro_3_N_sf"/>
</dbReference>
<dbReference type="GO" id="GO:0005975">
    <property type="term" value="P:carbohydrate metabolic process"/>
    <property type="evidence" value="ECO:0007669"/>
    <property type="project" value="InterPro"/>
</dbReference>
<dbReference type="InterPro" id="IPR017853">
    <property type="entry name" value="GH"/>
</dbReference>
<accession>A0AAE3CIK1</accession>
<evidence type="ECO:0000259" key="6">
    <source>
        <dbReference type="Pfam" id="PF00933"/>
    </source>
</evidence>
<protein>
    <recommendedName>
        <fullName evidence="3">beta-N-acetylhexosaminidase</fullName>
        <ecNumber evidence="3">3.2.1.52</ecNumber>
    </recommendedName>
</protein>
<dbReference type="SUPFAM" id="SSF51445">
    <property type="entry name" value="(Trans)glycosidases"/>
    <property type="match status" value="1"/>
</dbReference>
<comment type="caution">
    <text evidence="7">The sequence shown here is derived from an EMBL/GenBank/DDBJ whole genome shotgun (WGS) entry which is preliminary data.</text>
</comment>
<dbReference type="EMBL" id="JAAXYO010000028">
    <property type="protein sequence ID" value="MBU2786903.1"/>
    <property type="molecule type" value="Genomic_DNA"/>
</dbReference>
<dbReference type="InterPro" id="IPR001764">
    <property type="entry name" value="Glyco_hydro_3_N"/>
</dbReference>
<feature type="domain" description="Glycoside hydrolase family 3 N-terminal" evidence="6">
    <location>
        <begin position="11"/>
        <end position="288"/>
    </location>
</feature>
<dbReference type="PANTHER" id="PTHR30480:SF13">
    <property type="entry name" value="BETA-HEXOSAMINIDASE"/>
    <property type="match status" value="1"/>
</dbReference>
<sequence length="333" mass="35822">MIDIPGPTLGAEDRERLLHPTVGGVILFARNCVSHSQVRELCDEIHALRQPALLVAIDQEGGRVQRLRDGVTRFPPQASLGLVADREGLDRARTLAEIWGELLGYELRQLGIDIDFTPCIDLASGVSAVIGDRALHSDPHIVGELASHLWQGMDRQGLTGVAKHFPGHGGVAADSHHELPIDPRPPEALASDLRPFRRLVAAGIPAIMPAHVRYSAVDEAPAGYSSYWLRAVLRGDLGFTGVIVSDDLSMAGALAVGAISERVDTALAAGCEMLLICNDAATANQAMQHCLTCALPASRLGVLRGQEGQLDPERYATYRAEIDKLRERSSKPL</sequence>
<dbReference type="PROSITE" id="PS00775">
    <property type="entry name" value="GLYCOSYL_HYDROL_F3"/>
    <property type="match status" value="1"/>
</dbReference>
<comment type="catalytic activity">
    <reaction evidence="1">
        <text>Hydrolysis of terminal non-reducing N-acetyl-D-hexosamine residues in N-acetyl-beta-D-hexosaminides.</text>
        <dbReference type="EC" id="3.2.1.52"/>
    </reaction>
</comment>
<keyword evidence="4 7" id="KW-0378">Hydrolase</keyword>
<dbReference type="InterPro" id="IPR050226">
    <property type="entry name" value="NagZ_Beta-hexosaminidase"/>
</dbReference>
<dbReference type="Proteomes" id="UP001197378">
    <property type="component" value="Unassembled WGS sequence"/>
</dbReference>
<dbReference type="GO" id="GO:0004563">
    <property type="term" value="F:beta-N-acetylhexosaminidase activity"/>
    <property type="evidence" value="ECO:0007669"/>
    <property type="project" value="UniProtKB-EC"/>
</dbReference>
<evidence type="ECO:0000313" key="7">
    <source>
        <dbReference type="EMBL" id="MBU2786903.1"/>
    </source>
</evidence>
<dbReference type="Pfam" id="PF00933">
    <property type="entry name" value="Glyco_hydro_3"/>
    <property type="match status" value="1"/>
</dbReference>
<evidence type="ECO:0000256" key="1">
    <source>
        <dbReference type="ARBA" id="ARBA00001231"/>
    </source>
</evidence>
<evidence type="ECO:0000256" key="3">
    <source>
        <dbReference type="ARBA" id="ARBA00012663"/>
    </source>
</evidence>
<evidence type="ECO:0000313" key="8">
    <source>
        <dbReference type="Proteomes" id="UP001197378"/>
    </source>
</evidence>
<evidence type="ECO:0000256" key="2">
    <source>
        <dbReference type="ARBA" id="ARBA00005336"/>
    </source>
</evidence>
<dbReference type="PANTHER" id="PTHR30480">
    <property type="entry name" value="BETA-HEXOSAMINIDASE-RELATED"/>
    <property type="match status" value="1"/>
</dbReference>
<proteinExistence type="inferred from homology"/>
<evidence type="ECO:0000256" key="5">
    <source>
        <dbReference type="ARBA" id="ARBA00023295"/>
    </source>
</evidence>
<dbReference type="EC" id="3.2.1.52" evidence="3"/>